<protein>
    <recommendedName>
        <fullName evidence="3">Abi-like protein</fullName>
    </recommendedName>
</protein>
<dbReference type="EMBL" id="JABEQJ010000065">
    <property type="protein sequence ID" value="MBB2162848.1"/>
    <property type="molecule type" value="Genomic_DNA"/>
</dbReference>
<evidence type="ECO:0000313" key="1">
    <source>
        <dbReference type="EMBL" id="MBB2162848.1"/>
    </source>
</evidence>
<evidence type="ECO:0000313" key="2">
    <source>
        <dbReference type="Proteomes" id="UP000589085"/>
    </source>
</evidence>
<organism evidence="1 2">
    <name type="scientific">Gluconacetobacter sacchari</name>
    <dbReference type="NCBI Taxonomy" id="92759"/>
    <lineage>
        <taxon>Bacteria</taxon>
        <taxon>Pseudomonadati</taxon>
        <taxon>Pseudomonadota</taxon>
        <taxon>Alphaproteobacteria</taxon>
        <taxon>Acetobacterales</taxon>
        <taxon>Acetobacteraceae</taxon>
        <taxon>Gluconacetobacter</taxon>
    </lineage>
</organism>
<name>A0A7W4IH98_9PROT</name>
<evidence type="ECO:0008006" key="3">
    <source>
        <dbReference type="Google" id="ProtNLM"/>
    </source>
</evidence>
<proteinExistence type="predicted"/>
<accession>A0A7W4IH98</accession>
<reference evidence="1 2" key="1">
    <citation type="submission" date="2020-04" db="EMBL/GenBank/DDBJ databases">
        <title>Description of novel Gluconacetobacter.</title>
        <authorList>
            <person name="Sombolestani A."/>
        </authorList>
    </citation>
    <scope>NUCLEOTIDE SEQUENCE [LARGE SCALE GENOMIC DNA]</scope>
    <source>
        <strain evidence="1 2">LMG 19747</strain>
    </source>
</reference>
<sequence>MTSERKENPDTPAMLAAVRTSLSPERFATYLRASAGDPDLALRLHTRNTALSAGFYGPLQSVELTLRNTLHRALARRYGAAWFDNPATGLNAYAITEIAQTRAKLKRGRYVPDAPHTVAALSFGFWVALLGPGGSANYAMTLWRPALSAAFPHARLPRKTIHREFDHLRTFRNRIAHHEPIFTRHLAADYAKILTLAGWMCPLTRDWIARHSRIPTLLAADPAQESLF</sequence>
<comment type="caution">
    <text evidence="1">The sequence shown here is derived from an EMBL/GenBank/DDBJ whole genome shotgun (WGS) entry which is preliminary data.</text>
</comment>
<dbReference type="RefSeq" id="WP_182999659.1">
    <property type="nucleotide sequence ID" value="NZ_JABEQJ010000065.1"/>
</dbReference>
<gene>
    <name evidence="1" type="ORF">HLH48_22435</name>
</gene>
<dbReference type="AlphaFoldDB" id="A0A7W4IH98"/>
<dbReference type="Proteomes" id="UP000589085">
    <property type="component" value="Unassembled WGS sequence"/>
</dbReference>